<keyword evidence="1 2" id="KW-0378">Hydrolase</keyword>
<protein>
    <submittedName>
        <fullName evidence="2">Alpha/beta hydrolase</fullName>
    </submittedName>
</protein>
<dbReference type="InterPro" id="IPR029058">
    <property type="entry name" value="AB_hydrolase_fold"/>
</dbReference>
<dbReference type="SUPFAM" id="SSF53474">
    <property type="entry name" value="alpha/beta-Hydrolases"/>
    <property type="match status" value="1"/>
</dbReference>
<dbReference type="PANTHER" id="PTHR48081:SF8">
    <property type="entry name" value="ALPHA_BETA HYDROLASE FOLD-3 DOMAIN-CONTAINING PROTEIN-RELATED"/>
    <property type="match status" value="1"/>
</dbReference>
<dbReference type="PANTHER" id="PTHR48081">
    <property type="entry name" value="AB HYDROLASE SUPERFAMILY PROTEIN C4A8.06C"/>
    <property type="match status" value="1"/>
</dbReference>
<gene>
    <name evidence="2" type="ORF">KU39_380</name>
</gene>
<dbReference type="Pfam" id="PF07859">
    <property type="entry name" value="Abhydrolase_3"/>
    <property type="match status" value="1"/>
</dbReference>
<dbReference type="RefSeq" id="WP_017378310.1">
    <property type="nucleotide sequence ID" value="NZ_CP012508.1"/>
</dbReference>
<reference evidence="2 3" key="1">
    <citation type="journal article" date="2014" name="Genome Announc.">
        <title>Comparative Genome Analysis of Two Isolates of the Fish Pathogen Piscirickettsia salmonis from Different Hosts Reveals Major Differences in Virulence-Associated Secretion Systems.</title>
        <authorList>
            <person name="Bohle H."/>
            <person name="Henriquez P."/>
            <person name="Grothusen H."/>
            <person name="Navas E."/>
            <person name="Sandoval A."/>
            <person name="Bustamante F."/>
            <person name="Bustos P."/>
            <person name="Mancilla M."/>
        </authorList>
    </citation>
    <scope>NUCLEOTIDE SEQUENCE [LARGE SCALE GENOMIC DNA]</scope>
    <source>
        <strain evidence="3">B1-32597</strain>
    </source>
</reference>
<dbReference type="EMBL" id="CP012508">
    <property type="protein sequence ID" value="ALB21564.1"/>
    <property type="molecule type" value="Genomic_DNA"/>
</dbReference>
<organism evidence="2 3">
    <name type="scientific">Piscirickettsia salmonis</name>
    <dbReference type="NCBI Taxonomy" id="1238"/>
    <lineage>
        <taxon>Bacteria</taxon>
        <taxon>Pseudomonadati</taxon>
        <taxon>Pseudomonadota</taxon>
        <taxon>Gammaproteobacteria</taxon>
        <taxon>Thiotrichales</taxon>
        <taxon>Piscirickettsiaceae</taxon>
        <taxon>Piscirickettsia</taxon>
    </lineage>
</organism>
<name>A0A1L6TGS0_PISSA</name>
<evidence type="ECO:0000256" key="1">
    <source>
        <dbReference type="ARBA" id="ARBA00022801"/>
    </source>
</evidence>
<proteinExistence type="predicted"/>
<dbReference type="InterPro" id="IPR050300">
    <property type="entry name" value="GDXG_lipolytic_enzyme"/>
</dbReference>
<dbReference type="OrthoDB" id="1523230at2"/>
<evidence type="ECO:0000313" key="3">
    <source>
        <dbReference type="Proteomes" id="UP000029558"/>
    </source>
</evidence>
<dbReference type="Proteomes" id="UP000029558">
    <property type="component" value="Chromosome"/>
</dbReference>
<dbReference type="AlphaFoldDB" id="A0A1L6TGS0"/>
<accession>A0A1L6TGS0</accession>
<evidence type="ECO:0000313" key="2">
    <source>
        <dbReference type="EMBL" id="ALB21564.1"/>
    </source>
</evidence>
<dbReference type="Gene3D" id="3.40.50.1820">
    <property type="entry name" value="alpha/beta hydrolase"/>
    <property type="match status" value="1"/>
</dbReference>
<dbReference type="InterPro" id="IPR013094">
    <property type="entry name" value="AB_hydrolase_3"/>
</dbReference>
<sequence length="309" mass="35718">MIFDKSQTPFAEFLNYINNNRIVELSPDILRAAFSKLCQNLSIPHEELYQVESSTIHTHEYNIPTRTYLPIEHHHTLPIMIYLHGGGHMIGSINDYDTTLRAIANHCQAVVIAIEYRLAPEHPYPAGLNDCLCAIEHLSRRFDQRNIYIVGDSAGGNLTALATLKLHDNINIAGQILIYPSLDFSCSSPSYHHYQQYYFLERKTIEFYFNHYFNSPDQSERIAASPLLQPTPSTLPKTLIITADLDPLRDEGIRYHQKLQEHRIHAELTNIPKMIHAFMSLYKVVPKQVEQLFTLIYQFINDNNHNHHK</sequence>
<dbReference type="GO" id="GO:0016787">
    <property type="term" value="F:hydrolase activity"/>
    <property type="evidence" value="ECO:0007669"/>
    <property type="project" value="UniProtKB-KW"/>
</dbReference>